<feature type="region of interest" description="Disordered" evidence="1">
    <location>
        <begin position="49"/>
        <end position="69"/>
    </location>
</feature>
<sequence length="69" mass="7172">MSYGRAAGDVPSSVQSPVNKGVTRVGMLRGISVVQGGEESPSAYVHAGGCWNAGRRSRGVDQDRAPDAR</sequence>
<comment type="caution">
    <text evidence="2">The sequence shown here is derived from an EMBL/GenBank/DDBJ whole genome shotgun (WGS) entry which is preliminary data.</text>
</comment>
<dbReference type="EMBL" id="JAERRH010000051">
    <property type="protein sequence ID" value="MBL1110654.1"/>
    <property type="molecule type" value="Genomic_DNA"/>
</dbReference>
<evidence type="ECO:0000256" key="1">
    <source>
        <dbReference type="SAM" id="MobiDB-lite"/>
    </source>
</evidence>
<keyword evidence="3" id="KW-1185">Reference proteome</keyword>
<organism evidence="2 3">
    <name type="scientific">Streptomyces musisoli</name>
    <dbReference type="NCBI Taxonomy" id="2802280"/>
    <lineage>
        <taxon>Bacteria</taxon>
        <taxon>Bacillati</taxon>
        <taxon>Actinomycetota</taxon>
        <taxon>Actinomycetes</taxon>
        <taxon>Kitasatosporales</taxon>
        <taxon>Streptomycetaceae</taxon>
        <taxon>Streptomyces</taxon>
    </lineage>
</organism>
<dbReference type="Proteomes" id="UP000621386">
    <property type="component" value="Unassembled WGS sequence"/>
</dbReference>
<dbReference type="InterPro" id="IPR046200">
    <property type="entry name" value="DUF6233"/>
</dbReference>
<gene>
    <name evidence="2" type="ORF">JK361_40010</name>
</gene>
<accession>A0ABS1PEF5</accession>
<dbReference type="Pfam" id="PF19746">
    <property type="entry name" value="DUF6233"/>
    <property type="match status" value="1"/>
</dbReference>
<feature type="compositionally biased region" description="Basic and acidic residues" evidence="1">
    <location>
        <begin position="58"/>
        <end position="69"/>
    </location>
</feature>
<proteinExistence type="predicted"/>
<evidence type="ECO:0000313" key="2">
    <source>
        <dbReference type="EMBL" id="MBL1110654.1"/>
    </source>
</evidence>
<protein>
    <submittedName>
        <fullName evidence="2">Uncharacterized protein</fullName>
    </submittedName>
</protein>
<evidence type="ECO:0000313" key="3">
    <source>
        <dbReference type="Proteomes" id="UP000621386"/>
    </source>
</evidence>
<reference evidence="2 3" key="1">
    <citation type="submission" date="2021-01" db="EMBL/GenBank/DDBJ databases">
        <title>WGS of actinomycetes isolated from Thailand.</title>
        <authorList>
            <person name="Thawai C."/>
        </authorList>
    </citation>
    <scope>NUCLEOTIDE SEQUENCE [LARGE SCALE GENOMIC DNA]</scope>
    <source>
        <strain evidence="2 3">CH5-8</strain>
    </source>
</reference>
<name>A0ABS1PEF5_9ACTN</name>